<dbReference type="AlphaFoldDB" id="A0A9N7W2T2"/>
<feature type="region of interest" description="Disordered" evidence="1">
    <location>
        <begin position="198"/>
        <end position="259"/>
    </location>
</feature>
<comment type="caution">
    <text evidence="2">The sequence shown here is derived from an EMBL/GenBank/DDBJ whole genome shotgun (WGS) entry which is preliminary data.</text>
</comment>
<feature type="compositionally biased region" description="Basic and acidic residues" evidence="1">
    <location>
        <begin position="207"/>
        <end position="222"/>
    </location>
</feature>
<accession>A0A9N7W2T2</accession>
<dbReference type="Proteomes" id="UP001153269">
    <property type="component" value="Unassembled WGS sequence"/>
</dbReference>
<dbReference type="EMBL" id="CADEAL010004416">
    <property type="protein sequence ID" value="CAB1459070.1"/>
    <property type="molecule type" value="Genomic_DNA"/>
</dbReference>
<evidence type="ECO:0000313" key="2">
    <source>
        <dbReference type="EMBL" id="CAB1459070.1"/>
    </source>
</evidence>
<keyword evidence="3" id="KW-1185">Reference proteome</keyword>
<organism evidence="2 3">
    <name type="scientific">Pleuronectes platessa</name>
    <name type="common">European plaice</name>
    <dbReference type="NCBI Taxonomy" id="8262"/>
    <lineage>
        <taxon>Eukaryota</taxon>
        <taxon>Metazoa</taxon>
        <taxon>Chordata</taxon>
        <taxon>Craniata</taxon>
        <taxon>Vertebrata</taxon>
        <taxon>Euteleostomi</taxon>
        <taxon>Actinopterygii</taxon>
        <taxon>Neopterygii</taxon>
        <taxon>Teleostei</taxon>
        <taxon>Neoteleostei</taxon>
        <taxon>Acanthomorphata</taxon>
        <taxon>Carangaria</taxon>
        <taxon>Pleuronectiformes</taxon>
        <taxon>Pleuronectoidei</taxon>
        <taxon>Pleuronectidae</taxon>
        <taxon>Pleuronectes</taxon>
    </lineage>
</organism>
<gene>
    <name evidence="2" type="ORF">PLEPLA_LOCUS46906</name>
</gene>
<evidence type="ECO:0000256" key="1">
    <source>
        <dbReference type="SAM" id="MobiDB-lite"/>
    </source>
</evidence>
<protein>
    <submittedName>
        <fullName evidence="2">Uncharacterized protein</fullName>
    </submittedName>
</protein>
<name>A0A9N7W2T2_PLEPL</name>
<reference evidence="2" key="1">
    <citation type="submission" date="2020-03" db="EMBL/GenBank/DDBJ databases">
        <authorList>
            <person name="Weist P."/>
        </authorList>
    </citation>
    <scope>NUCLEOTIDE SEQUENCE</scope>
</reference>
<sequence>MSQVSLPAPGTVLSPLPALLGQTSGIKSHLFGLEIASAECGTRVSFAEGSARLGLCHPLIDAPLPIYTSALALTPINYLASLSQGEAMCSGRILHPQSTSLKTAAKHIFVLSQRERNSTSHPRPTFICMSEEDKPGRAASLNSAASRTGAIVGYFEECPLCSLYLSQKWAPRGLWEKVIQALHQQSAARGQGAGIHLRNSDYVGGGEEGRGGEETEGGREEGSMSMSLPSVTEHHTEQPSGESKTPTIWLPHPLSTPTE</sequence>
<proteinExistence type="predicted"/>
<evidence type="ECO:0000313" key="3">
    <source>
        <dbReference type="Proteomes" id="UP001153269"/>
    </source>
</evidence>